<proteinExistence type="predicted"/>
<keyword evidence="1" id="KW-0175">Coiled coil</keyword>
<dbReference type="Proteomes" id="UP000199800">
    <property type="component" value="Unassembled WGS sequence"/>
</dbReference>
<gene>
    <name evidence="2" type="ORF">SAMN04487772_1098</name>
</gene>
<evidence type="ECO:0008006" key="4">
    <source>
        <dbReference type="Google" id="ProtNLM"/>
    </source>
</evidence>
<evidence type="ECO:0000256" key="1">
    <source>
        <dbReference type="SAM" id="Coils"/>
    </source>
</evidence>
<dbReference type="AlphaFoldDB" id="A0A1I0C3S0"/>
<keyword evidence="3" id="KW-1185">Reference proteome</keyword>
<evidence type="ECO:0000313" key="2">
    <source>
        <dbReference type="EMBL" id="SET14071.1"/>
    </source>
</evidence>
<organism evidence="2 3">
    <name type="scientific">[Clostridium] polysaccharolyticum</name>
    <dbReference type="NCBI Taxonomy" id="29364"/>
    <lineage>
        <taxon>Bacteria</taxon>
        <taxon>Bacillati</taxon>
        <taxon>Bacillota</taxon>
        <taxon>Clostridia</taxon>
        <taxon>Lachnospirales</taxon>
        <taxon>Lachnospiraceae</taxon>
    </lineage>
</organism>
<sequence>MKKIEHMEPFNEFFYRDCYYNSLFSILKHFEVDIWSVIANEVFLYCSTPENCLHGTASYLCAKSMDLVLREQNVKCSYVYQRENIIQHAIEAIDYDSPVIALVDCYEEEIRKDFFHKEHLDHSMLLYGYDEVEKEFIVMEQTKKNTLNYSEKRISFQSLENAINSYQELYGRHKADEPLLTCFSYAKNVKKQEIESIKESAKSIYARNYLKMLPEFAVQDMIRMQMKNKLSEYLSDGEYADGVMEEVLESLNAINNAYLVEKIKWNLFLENRELEQLLESILSNWQVVRLAILNTIFEGNNLEEKRKEAKKKLILLEEEEKKLNNLVFFYLTKNL</sequence>
<accession>A0A1I0C3S0</accession>
<name>A0A1I0C3S0_9FIRM</name>
<dbReference type="STRING" id="29364.SAMN04487772_1098"/>
<dbReference type="EMBL" id="FOHN01000009">
    <property type="protein sequence ID" value="SET14071.1"/>
    <property type="molecule type" value="Genomic_DNA"/>
</dbReference>
<protein>
    <recommendedName>
        <fullName evidence="4">Butirosin biosynthesis protein H, N-terminal</fullName>
    </recommendedName>
</protein>
<dbReference type="OrthoDB" id="1737154at2"/>
<dbReference type="RefSeq" id="WP_092477623.1">
    <property type="nucleotide sequence ID" value="NZ_FOHN01000009.1"/>
</dbReference>
<reference evidence="2 3" key="1">
    <citation type="submission" date="2016-10" db="EMBL/GenBank/DDBJ databases">
        <authorList>
            <person name="de Groot N.N."/>
        </authorList>
    </citation>
    <scope>NUCLEOTIDE SEQUENCE [LARGE SCALE GENOMIC DNA]</scope>
    <source>
        <strain evidence="2 3">DSM 1801</strain>
    </source>
</reference>
<feature type="coiled-coil region" evidence="1">
    <location>
        <begin position="299"/>
        <end position="326"/>
    </location>
</feature>
<evidence type="ECO:0000313" key="3">
    <source>
        <dbReference type="Proteomes" id="UP000199800"/>
    </source>
</evidence>